<feature type="DNA-binding region" description="Homeobox" evidence="6">
    <location>
        <begin position="167"/>
        <end position="226"/>
    </location>
</feature>
<dbReference type="InterPro" id="IPR001356">
    <property type="entry name" value="HD"/>
</dbReference>
<dbReference type="GO" id="GO:0005634">
    <property type="term" value="C:nucleus"/>
    <property type="evidence" value="ECO:0007669"/>
    <property type="project" value="UniProtKB-SubCell"/>
</dbReference>
<dbReference type="CDD" id="cd00086">
    <property type="entry name" value="homeodomain"/>
    <property type="match status" value="1"/>
</dbReference>
<dbReference type="Pfam" id="PF12413">
    <property type="entry name" value="DLL_N"/>
    <property type="match status" value="1"/>
</dbReference>
<dbReference type="FunFam" id="1.10.10.60:FF:000048">
    <property type="entry name" value="Distal-less homeobox 2"/>
    <property type="match status" value="1"/>
</dbReference>
<feature type="non-terminal residue" evidence="10">
    <location>
        <position position="1"/>
    </location>
</feature>
<dbReference type="PANTHER" id="PTHR24327">
    <property type="entry name" value="HOMEOBOX PROTEIN"/>
    <property type="match status" value="1"/>
</dbReference>
<organism evidence="10 11">
    <name type="scientific">Monodon monoceros</name>
    <name type="common">Narwhal</name>
    <name type="synonym">Ceratodon monodon</name>
    <dbReference type="NCBI Taxonomy" id="40151"/>
    <lineage>
        <taxon>Eukaryota</taxon>
        <taxon>Metazoa</taxon>
        <taxon>Chordata</taxon>
        <taxon>Craniata</taxon>
        <taxon>Vertebrata</taxon>
        <taxon>Euteleostomi</taxon>
        <taxon>Mammalia</taxon>
        <taxon>Eutheria</taxon>
        <taxon>Laurasiatheria</taxon>
        <taxon>Artiodactyla</taxon>
        <taxon>Whippomorpha</taxon>
        <taxon>Cetacea</taxon>
        <taxon>Odontoceti</taxon>
        <taxon>Monodontidae</taxon>
        <taxon>Monodon</taxon>
    </lineage>
</organism>
<dbReference type="PROSITE" id="PS50071">
    <property type="entry name" value="HOMEOBOX_2"/>
    <property type="match status" value="1"/>
</dbReference>
<comment type="subcellular location">
    <subcellularLocation>
        <location evidence="6 7">Nucleus</location>
    </subcellularLocation>
</comment>
<keyword evidence="3 6" id="KW-0238">DNA-binding</keyword>
<protein>
    <recommendedName>
        <fullName evidence="9">Homeobox domain-containing protein</fullName>
    </recommendedName>
</protein>
<feature type="compositionally biased region" description="Polar residues" evidence="8">
    <location>
        <begin position="272"/>
        <end position="299"/>
    </location>
</feature>
<name>A0A4U1FF13_MONMO</name>
<evidence type="ECO:0000256" key="6">
    <source>
        <dbReference type="PROSITE-ProRule" id="PRU00108"/>
    </source>
</evidence>
<feature type="compositionally biased region" description="Polar residues" evidence="8">
    <location>
        <begin position="62"/>
        <end position="78"/>
    </location>
</feature>
<feature type="region of interest" description="Disordered" evidence="8">
    <location>
        <begin position="1"/>
        <end position="91"/>
    </location>
</feature>
<evidence type="ECO:0000256" key="3">
    <source>
        <dbReference type="ARBA" id="ARBA00023125"/>
    </source>
</evidence>
<evidence type="ECO:0000313" key="11">
    <source>
        <dbReference type="Proteomes" id="UP000308365"/>
    </source>
</evidence>
<dbReference type="GO" id="GO:0000981">
    <property type="term" value="F:DNA-binding transcription factor activity, RNA polymerase II-specific"/>
    <property type="evidence" value="ECO:0007669"/>
    <property type="project" value="InterPro"/>
</dbReference>
<dbReference type="Pfam" id="PF00046">
    <property type="entry name" value="Homeodomain"/>
    <property type="match status" value="1"/>
</dbReference>
<accession>A0A4U1FF13</accession>
<dbReference type="InterPro" id="IPR050460">
    <property type="entry name" value="Distal-less_Homeobox_TF"/>
</dbReference>
<dbReference type="Gene3D" id="1.10.10.60">
    <property type="entry name" value="Homeodomain-like"/>
    <property type="match status" value="1"/>
</dbReference>
<dbReference type="EMBL" id="RWIC01000208">
    <property type="protein sequence ID" value="TKC47476.1"/>
    <property type="molecule type" value="Genomic_DNA"/>
</dbReference>
<dbReference type="PROSITE" id="PS00027">
    <property type="entry name" value="HOMEOBOX_1"/>
    <property type="match status" value="1"/>
</dbReference>
<dbReference type="InterPro" id="IPR000047">
    <property type="entry name" value="HTH_motif"/>
</dbReference>
<dbReference type="Proteomes" id="UP000308365">
    <property type="component" value="Unassembled WGS sequence"/>
</dbReference>
<evidence type="ECO:0000256" key="1">
    <source>
        <dbReference type="ARBA" id="ARBA00007916"/>
    </source>
</evidence>
<dbReference type="PRINTS" id="PR00024">
    <property type="entry name" value="HOMEOBOX"/>
</dbReference>
<evidence type="ECO:0000256" key="4">
    <source>
        <dbReference type="ARBA" id="ARBA00023155"/>
    </source>
</evidence>
<dbReference type="InterPro" id="IPR022135">
    <property type="entry name" value="Distal-less_N"/>
</dbReference>
<dbReference type="InterPro" id="IPR009057">
    <property type="entry name" value="Homeodomain-like_sf"/>
</dbReference>
<dbReference type="GO" id="GO:0000978">
    <property type="term" value="F:RNA polymerase II cis-regulatory region sequence-specific DNA binding"/>
    <property type="evidence" value="ECO:0007669"/>
    <property type="project" value="TreeGrafter"/>
</dbReference>
<evidence type="ECO:0000256" key="8">
    <source>
        <dbReference type="SAM" id="MobiDB-lite"/>
    </source>
</evidence>
<dbReference type="SMART" id="SM00389">
    <property type="entry name" value="HOX"/>
    <property type="match status" value="1"/>
</dbReference>
<evidence type="ECO:0000313" key="10">
    <source>
        <dbReference type="EMBL" id="TKC47476.1"/>
    </source>
</evidence>
<dbReference type="GO" id="GO:0030154">
    <property type="term" value="P:cell differentiation"/>
    <property type="evidence" value="ECO:0007669"/>
    <property type="project" value="TreeGrafter"/>
</dbReference>
<feature type="region of interest" description="Disordered" evidence="8">
    <location>
        <begin position="228"/>
        <end position="319"/>
    </location>
</feature>
<dbReference type="InterPro" id="IPR017970">
    <property type="entry name" value="Homeobox_CS"/>
</dbReference>
<reference evidence="11" key="1">
    <citation type="journal article" date="2019" name="IScience">
        <title>Narwhal Genome Reveals Long-Term Low Genetic Diversity despite Current Large Abundance Size.</title>
        <authorList>
            <person name="Westbury M.V."/>
            <person name="Petersen B."/>
            <person name="Garde E."/>
            <person name="Heide-Jorgensen M.P."/>
            <person name="Lorenzen E.D."/>
        </authorList>
    </citation>
    <scope>NUCLEOTIDE SEQUENCE [LARGE SCALE GENOMIC DNA]</scope>
</reference>
<evidence type="ECO:0000256" key="2">
    <source>
        <dbReference type="ARBA" id="ARBA00022473"/>
    </source>
</evidence>
<feature type="domain" description="Homeobox" evidence="9">
    <location>
        <begin position="165"/>
        <end position="225"/>
    </location>
</feature>
<keyword evidence="5 6" id="KW-0539">Nucleus</keyword>
<keyword evidence="2" id="KW-0217">Developmental protein</keyword>
<gene>
    <name evidence="10" type="ORF">EI555_017964</name>
</gene>
<dbReference type="SUPFAM" id="SSF46689">
    <property type="entry name" value="Homeodomain-like"/>
    <property type="match status" value="1"/>
</dbReference>
<dbReference type="InterPro" id="IPR020479">
    <property type="entry name" value="HD_metazoa"/>
</dbReference>
<evidence type="ECO:0000256" key="5">
    <source>
        <dbReference type="ARBA" id="ARBA00023242"/>
    </source>
</evidence>
<dbReference type="AlphaFoldDB" id="A0A4U1FF13"/>
<dbReference type="GO" id="GO:0048646">
    <property type="term" value="P:anatomical structure formation involved in morphogenesis"/>
    <property type="evidence" value="ECO:0007669"/>
    <property type="project" value="TreeGrafter"/>
</dbReference>
<comment type="caution">
    <text evidence="10">The sequence shown here is derived from an EMBL/GenBank/DDBJ whole genome shotgun (WGS) entry which is preliminary data.</text>
</comment>
<dbReference type="PRINTS" id="PR00031">
    <property type="entry name" value="HTHREPRESSR"/>
</dbReference>
<sequence length="319" mass="34903">PCLLRPEQPHGQLGQPPPQSSKDNRRRQRAMTGVFDRRVPSIRSGDFQAPFQTSAAMHHPSQESPTLPESSATDSDYYSPTGGAPHGYCSPTSASYGKALNPYQYQYHGVNGAAGSYPAKAYADYSYASPYHQYGGAYNRVPSATSQPEKEVAEPEVRMVNGKPKKVRKPRTIYSSFQLAALQRRFQKTQYLALPERAELAASLGLTQTQVKIWFQNKRSKIKKIMKNGEMPPEHSPSSSDPMACNSPQSPAVWEPQGSSRSLSHHPHAHPPTSNQSPASSYLENSASWYPSAASSINSHLPPPGSLQHPLALASGTLY</sequence>
<feature type="compositionally biased region" description="Polar residues" evidence="8">
    <location>
        <begin position="236"/>
        <end position="250"/>
    </location>
</feature>
<comment type="similarity">
    <text evidence="1">Belongs to the distal-less homeobox family.</text>
</comment>
<evidence type="ECO:0000259" key="9">
    <source>
        <dbReference type="PROSITE" id="PS50071"/>
    </source>
</evidence>
<keyword evidence="4 6" id="KW-0371">Homeobox</keyword>
<proteinExistence type="inferred from homology"/>
<dbReference type="PANTHER" id="PTHR24327:SF31">
    <property type="entry name" value="HOMEOBOX PROTEIN DLX-5"/>
    <property type="match status" value="1"/>
</dbReference>
<evidence type="ECO:0000256" key="7">
    <source>
        <dbReference type="RuleBase" id="RU000682"/>
    </source>
</evidence>